<organism evidence="1 2">
    <name type="scientific">Racocetra persica</name>
    <dbReference type="NCBI Taxonomy" id="160502"/>
    <lineage>
        <taxon>Eukaryota</taxon>
        <taxon>Fungi</taxon>
        <taxon>Fungi incertae sedis</taxon>
        <taxon>Mucoromycota</taxon>
        <taxon>Glomeromycotina</taxon>
        <taxon>Glomeromycetes</taxon>
        <taxon>Diversisporales</taxon>
        <taxon>Gigasporaceae</taxon>
        <taxon>Racocetra</taxon>
    </lineage>
</organism>
<proteinExistence type="predicted"/>
<evidence type="ECO:0000313" key="2">
    <source>
        <dbReference type="Proteomes" id="UP000789920"/>
    </source>
</evidence>
<sequence length="48" mass="5444">LGEKQRLRMVKVQNIHQGKMPTSGDPCISWSSEPLTHITIVNIVMALW</sequence>
<comment type="caution">
    <text evidence="1">The sequence shown here is derived from an EMBL/GenBank/DDBJ whole genome shotgun (WGS) entry which is preliminary data.</text>
</comment>
<name>A0ACA9SQH1_9GLOM</name>
<accession>A0ACA9SQH1</accession>
<feature type="non-terminal residue" evidence="1">
    <location>
        <position position="1"/>
    </location>
</feature>
<protein>
    <submittedName>
        <fullName evidence="1">28976_t:CDS:1</fullName>
    </submittedName>
</protein>
<dbReference type="Proteomes" id="UP000789920">
    <property type="component" value="Unassembled WGS sequence"/>
</dbReference>
<keyword evidence="2" id="KW-1185">Reference proteome</keyword>
<gene>
    <name evidence="1" type="ORF">RPERSI_LOCUS34105</name>
</gene>
<reference evidence="1" key="1">
    <citation type="submission" date="2021-06" db="EMBL/GenBank/DDBJ databases">
        <authorList>
            <person name="Kallberg Y."/>
            <person name="Tangrot J."/>
            <person name="Rosling A."/>
        </authorList>
    </citation>
    <scope>NUCLEOTIDE SEQUENCE</scope>
    <source>
        <strain evidence="1">MA461A</strain>
    </source>
</reference>
<evidence type="ECO:0000313" key="1">
    <source>
        <dbReference type="EMBL" id="CAG8846363.1"/>
    </source>
</evidence>
<dbReference type="EMBL" id="CAJVQC010150846">
    <property type="protein sequence ID" value="CAG8846363.1"/>
    <property type="molecule type" value="Genomic_DNA"/>
</dbReference>